<dbReference type="OrthoDB" id="193920at2759"/>
<accession>A0A9Q9WQY2</accession>
<dbReference type="GO" id="GO:0005876">
    <property type="term" value="C:spindle microtubule"/>
    <property type="evidence" value="ECO:0007669"/>
    <property type="project" value="InterPro"/>
</dbReference>
<dbReference type="InterPro" id="IPR026762">
    <property type="entry name" value="Ska2"/>
</dbReference>
<evidence type="ECO:0000259" key="14">
    <source>
        <dbReference type="Pfam" id="PF16740"/>
    </source>
</evidence>
<evidence type="ECO:0000256" key="1">
    <source>
        <dbReference type="ARBA" id="ARBA00004186"/>
    </source>
</evidence>
<keyword evidence="4" id="KW-0158">Chromosome</keyword>
<evidence type="ECO:0000256" key="9">
    <source>
        <dbReference type="ARBA" id="ARBA00022838"/>
    </source>
</evidence>
<keyword evidence="9" id="KW-0995">Kinetochore</keyword>
<dbReference type="GeneID" id="109088185"/>
<dbReference type="GO" id="GO:0000940">
    <property type="term" value="C:outer kinetochore"/>
    <property type="evidence" value="ECO:0007669"/>
    <property type="project" value="InterPro"/>
</dbReference>
<dbReference type="AlphaFoldDB" id="A0A9Q9WQY2"/>
<keyword evidence="12" id="KW-0137">Centromere</keyword>
<dbReference type="GO" id="GO:0008017">
    <property type="term" value="F:microtubule binding"/>
    <property type="evidence" value="ECO:0007669"/>
    <property type="project" value="InterPro"/>
</dbReference>
<dbReference type="GO" id="GO:0051301">
    <property type="term" value="P:cell division"/>
    <property type="evidence" value="ECO:0007669"/>
    <property type="project" value="UniProtKB-KW"/>
</dbReference>
<comment type="subcellular location">
    <subcellularLocation>
        <location evidence="2">Chromosome</location>
        <location evidence="2">Centromere</location>
        <location evidence="2">Kinetochore</location>
    </subcellularLocation>
    <subcellularLocation>
        <location evidence="1">Cytoplasm</location>
        <location evidence="1">Cytoskeleton</location>
        <location evidence="1">Spindle</location>
    </subcellularLocation>
</comment>
<evidence type="ECO:0000256" key="6">
    <source>
        <dbReference type="ARBA" id="ARBA00022618"/>
    </source>
</evidence>
<organism evidence="15">
    <name type="scientific">Cyprinus carpio</name>
    <name type="common">Common carp</name>
    <dbReference type="NCBI Taxonomy" id="7962"/>
    <lineage>
        <taxon>Eukaryota</taxon>
        <taxon>Metazoa</taxon>
        <taxon>Chordata</taxon>
        <taxon>Craniata</taxon>
        <taxon>Vertebrata</taxon>
        <taxon>Euteleostomi</taxon>
        <taxon>Actinopterygii</taxon>
        <taxon>Neopterygii</taxon>
        <taxon>Teleostei</taxon>
        <taxon>Ostariophysi</taxon>
        <taxon>Cypriniformes</taxon>
        <taxon>Cyprinidae</taxon>
        <taxon>Cyprininae</taxon>
        <taxon>Cyprinus</taxon>
    </lineage>
</organism>
<evidence type="ECO:0000256" key="2">
    <source>
        <dbReference type="ARBA" id="ARBA00004629"/>
    </source>
</evidence>
<evidence type="ECO:0000256" key="5">
    <source>
        <dbReference type="ARBA" id="ARBA00022490"/>
    </source>
</evidence>
<protein>
    <recommendedName>
        <fullName evidence="13">Protein FAM33A</fullName>
    </recommendedName>
</protein>
<dbReference type="InterPro" id="IPR042091">
    <property type="entry name" value="Ska2_N"/>
</dbReference>
<dbReference type="PANTHER" id="PTHR32017">
    <property type="entry name" value="SPINDLE AND KINETOCHORE-ASSOCIATED PROTEIN 2"/>
    <property type="match status" value="1"/>
</dbReference>
<dbReference type="Pfam" id="PF16740">
    <property type="entry name" value="SKA2"/>
    <property type="match status" value="1"/>
</dbReference>
<reference evidence="15" key="1">
    <citation type="submission" date="2025-08" db="UniProtKB">
        <authorList>
            <consortium name="RefSeq"/>
        </authorList>
    </citation>
    <scope>IDENTIFICATION</scope>
    <source>
        <tissue evidence="15">Muscle</tissue>
    </source>
</reference>
<evidence type="ECO:0000313" key="15">
    <source>
        <dbReference type="RefSeq" id="XP_042587955.1"/>
    </source>
</evidence>
<keyword evidence="10" id="KW-0206">Cytoskeleton</keyword>
<keyword evidence="6" id="KW-0132">Cell division</keyword>
<dbReference type="PANTHER" id="PTHR32017:SF3">
    <property type="entry name" value="SPINDLE AND KINETOCHORE-ASSOCIATED PROTEIN 2"/>
    <property type="match status" value="1"/>
</dbReference>
<evidence type="ECO:0000256" key="13">
    <source>
        <dbReference type="ARBA" id="ARBA00029651"/>
    </source>
</evidence>
<evidence type="ECO:0000256" key="8">
    <source>
        <dbReference type="ARBA" id="ARBA00022776"/>
    </source>
</evidence>
<evidence type="ECO:0000256" key="4">
    <source>
        <dbReference type="ARBA" id="ARBA00022454"/>
    </source>
</evidence>
<keyword evidence="8" id="KW-0498">Mitosis</keyword>
<keyword evidence="11" id="KW-0131">Cell cycle</keyword>
<keyword evidence="5" id="KW-0963">Cytoplasm</keyword>
<proteinExistence type="inferred from homology"/>
<sequence>MNLRHKDFNQIQQKDKLPYILGETSTSSYLAARLFVDIIYMIGYFSMQMDRPECFQKAEADIEYVEKRLKFDFVANAREAGTVEGNPVQLLENLSAIKARHAALCAQVEEIAAEQKRSMDSIRAHLDTTVQLVQQLQNTADVQVPPLTKEEQEARDFLCSSIATLNVEAVPTEEPLISIGVSINNYCKLLFLFFFHSLAAQFVCDEVSEGTFETVPRSVRGNVKLNDLNTLYKQLSEYFSDKDRAPISTQRMKKLNMKVSDSALKTLQHLKIVELDKKGLVSLLAKDREKTGTK</sequence>
<gene>
    <name evidence="15" type="primary">LOC109088185</name>
</gene>
<evidence type="ECO:0000256" key="12">
    <source>
        <dbReference type="ARBA" id="ARBA00023328"/>
    </source>
</evidence>
<dbReference type="GO" id="GO:0000278">
    <property type="term" value="P:mitotic cell cycle"/>
    <property type="evidence" value="ECO:0007669"/>
    <property type="project" value="TreeGrafter"/>
</dbReference>
<name>A0A9Q9WQY2_CYPCA</name>
<keyword evidence="7" id="KW-0493">Microtubule</keyword>
<evidence type="ECO:0000256" key="10">
    <source>
        <dbReference type="ARBA" id="ARBA00023212"/>
    </source>
</evidence>
<dbReference type="RefSeq" id="XP_042587955.1">
    <property type="nucleotide sequence ID" value="XM_042732021.1"/>
</dbReference>
<dbReference type="KEGG" id="ccar:109088185"/>
<dbReference type="GO" id="GO:0007059">
    <property type="term" value="P:chromosome segregation"/>
    <property type="evidence" value="ECO:0007669"/>
    <property type="project" value="InterPro"/>
</dbReference>
<evidence type="ECO:0000256" key="7">
    <source>
        <dbReference type="ARBA" id="ARBA00022701"/>
    </source>
</evidence>
<feature type="domain" description="Ska2 N-terminal" evidence="14">
    <location>
        <begin position="54"/>
        <end position="155"/>
    </location>
</feature>
<comment type="similarity">
    <text evidence="3">Belongs to the SKA2 family.</text>
</comment>
<dbReference type="CDD" id="cd12955">
    <property type="entry name" value="SKA2"/>
    <property type="match status" value="1"/>
</dbReference>
<dbReference type="Proteomes" id="UP001155660">
    <property type="component" value="Chromosome B10"/>
</dbReference>
<evidence type="ECO:0000256" key="3">
    <source>
        <dbReference type="ARBA" id="ARBA00010684"/>
    </source>
</evidence>
<evidence type="ECO:0000256" key="11">
    <source>
        <dbReference type="ARBA" id="ARBA00023306"/>
    </source>
</evidence>